<keyword evidence="4" id="KW-0511">Multifunctional enzyme</keyword>
<proteinExistence type="inferred from homology"/>
<dbReference type="GO" id="GO:0008168">
    <property type="term" value="F:methyltransferase activity"/>
    <property type="evidence" value="ECO:0007669"/>
    <property type="project" value="UniProtKB-KW"/>
</dbReference>
<dbReference type="InterPro" id="IPR029063">
    <property type="entry name" value="SAM-dependent_MTases_sf"/>
</dbReference>
<dbReference type="PANTHER" id="PTHR12176">
    <property type="entry name" value="SAM-DEPENDENT METHYLTRANSFERASE SUPERFAMILY PROTEIN"/>
    <property type="match status" value="1"/>
</dbReference>
<feature type="compositionally biased region" description="Low complexity" evidence="5">
    <location>
        <begin position="272"/>
        <end position="283"/>
    </location>
</feature>
<feature type="compositionally biased region" description="Polar residues" evidence="5">
    <location>
        <begin position="15"/>
        <end position="27"/>
    </location>
</feature>
<feature type="region of interest" description="Disordered" evidence="5">
    <location>
        <begin position="264"/>
        <end position="286"/>
    </location>
</feature>
<reference evidence="6" key="1">
    <citation type="submission" date="2021-01" db="EMBL/GenBank/DDBJ databases">
        <authorList>
            <person name="Corre E."/>
            <person name="Pelletier E."/>
            <person name="Niang G."/>
            <person name="Scheremetjew M."/>
            <person name="Finn R."/>
            <person name="Kale V."/>
            <person name="Holt S."/>
            <person name="Cochrane G."/>
            <person name="Meng A."/>
            <person name="Brown T."/>
            <person name="Cohen L."/>
        </authorList>
    </citation>
    <scope>NUCLEOTIDE SEQUENCE</scope>
    <source>
        <strain evidence="6">CCMP2084</strain>
    </source>
</reference>
<evidence type="ECO:0000313" key="6">
    <source>
        <dbReference type="EMBL" id="CAD9820573.1"/>
    </source>
</evidence>
<feature type="compositionally biased region" description="Basic and acidic residues" evidence="5">
    <location>
        <begin position="364"/>
        <end position="375"/>
    </location>
</feature>
<dbReference type="InterPro" id="IPR051419">
    <property type="entry name" value="Lys/N-term_MeTrsfase_sf"/>
</dbReference>
<dbReference type="AlphaFoldDB" id="A0A7S2XQ44"/>
<dbReference type="Gene3D" id="3.40.50.150">
    <property type="entry name" value="Vaccinia Virus protein VP39"/>
    <property type="match status" value="1"/>
</dbReference>
<protein>
    <recommendedName>
        <fullName evidence="7">Methyltransferase domain-containing protein</fullName>
    </recommendedName>
</protein>
<evidence type="ECO:0000256" key="1">
    <source>
        <dbReference type="ARBA" id="ARBA00008361"/>
    </source>
</evidence>
<keyword evidence="2" id="KW-0489">Methyltransferase</keyword>
<evidence type="ECO:0000256" key="2">
    <source>
        <dbReference type="ARBA" id="ARBA00022603"/>
    </source>
</evidence>
<evidence type="ECO:0008006" key="7">
    <source>
        <dbReference type="Google" id="ProtNLM"/>
    </source>
</evidence>
<comment type="similarity">
    <text evidence="1">Belongs to the methyltransferase superfamily.</text>
</comment>
<organism evidence="6">
    <name type="scientific">Attheya septentrionalis</name>
    <dbReference type="NCBI Taxonomy" id="420275"/>
    <lineage>
        <taxon>Eukaryota</taxon>
        <taxon>Sar</taxon>
        <taxon>Stramenopiles</taxon>
        <taxon>Ochrophyta</taxon>
        <taxon>Bacillariophyta</taxon>
        <taxon>Coscinodiscophyceae</taxon>
        <taxon>Chaetocerotophycidae</taxon>
        <taxon>Chaetocerotales</taxon>
        <taxon>Attheyaceae</taxon>
        <taxon>Attheya</taxon>
    </lineage>
</organism>
<feature type="region of interest" description="Disordered" evidence="5">
    <location>
        <begin position="351"/>
        <end position="375"/>
    </location>
</feature>
<accession>A0A7S2XQ44</accession>
<dbReference type="EMBL" id="HBHQ01018516">
    <property type="protein sequence ID" value="CAD9820573.1"/>
    <property type="molecule type" value="Transcribed_RNA"/>
</dbReference>
<name>A0A7S2XQ44_9STRA</name>
<sequence length="456" mass="51608">MEEGLEEQGPHEVLRSTNRTGGLNWSTLDVFDPEDSAEESRANPPNFEYESEPIIGLSETASRTTQFWERYYTVEEETASSSSFASQQKDSSSKEEWILQDTPAVLDTILDALPPPRSKSQSNQNSMPTTTVMRILEIGCGTSRLSRSLLEHLIWKREHNPHNNNNNNRIDEATNHHGSNQFVSYDMTATDVSGACIQRNTQRDLTYMDSFLSDQESPHRDKLCYETLDIVGNVSSLPQHMLARYNCILDKGCLDTFLYRASSSERKSRGNTTTTMTPRATTTHSNHRAYPPVLLSLLDNVHSLLNEGGRYIIITPRGKIKSVRDFAGFQHVQRICIDAHQVGKGLLGHETTTTTATSNTQNDTNKKNDDKKKMEMPQKKEVAYMHICTVNSKYRPQKDDPFPNVVNTSLQSDTTTCPKCGITFHAYRNGELGKETYWSRRWNGHMTHCKGSSEDQ</sequence>
<gene>
    <name evidence="6" type="ORF">ASEP1449_LOCUS12406</name>
</gene>
<dbReference type="GO" id="GO:0032259">
    <property type="term" value="P:methylation"/>
    <property type="evidence" value="ECO:0007669"/>
    <property type="project" value="UniProtKB-KW"/>
</dbReference>
<evidence type="ECO:0000256" key="3">
    <source>
        <dbReference type="ARBA" id="ARBA00022679"/>
    </source>
</evidence>
<dbReference type="PANTHER" id="PTHR12176:SF78">
    <property type="entry name" value="EEF1A LYSINE AND N-TERMINAL METHYLTRANSFERASE"/>
    <property type="match status" value="1"/>
</dbReference>
<dbReference type="SUPFAM" id="SSF53335">
    <property type="entry name" value="S-adenosyl-L-methionine-dependent methyltransferases"/>
    <property type="match status" value="1"/>
</dbReference>
<evidence type="ECO:0000256" key="5">
    <source>
        <dbReference type="SAM" id="MobiDB-lite"/>
    </source>
</evidence>
<feature type="region of interest" description="Disordered" evidence="5">
    <location>
        <begin position="1"/>
        <end position="58"/>
    </location>
</feature>
<keyword evidence="3" id="KW-0808">Transferase</keyword>
<feature type="compositionally biased region" description="Low complexity" evidence="5">
    <location>
        <begin position="351"/>
        <end position="363"/>
    </location>
</feature>
<evidence type="ECO:0000256" key="4">
    <source>
        <dbReference type="ARBA" id="ARBA00023268"/>
    </source>
</evidence>